<sequence length="84" mass="9767">MNPSPTAFNDMPRYVRVRSSSFDPFVEFDFAIGDPELYVELVLPRLAFEQFCTHNRVQHMNAQMSAAIDADMQKWRYGEADPSY</sequence>
<dbReference type="Pfam" id="PF06099">
    <property type="entry name" value="Phenol_hyd_sub"/>
    <property type="match status" value="1"/>
</dbReference>
<dbReference type="Proteomes" id="UP000022611">
    <property type="component" value="Unassembled WGS sequence"/>
</dbReference>
<dbReference type="AlphaFoldDB" id="A0A010S6B2"/>
<dbReference type="PATRIC" id="fig|1042209.11.peg.1000"/>
<comment type="caution">
    <text evidence="1">The sequence shown here is derived from an EMBL/GenBank/DDBJ whole genome shotgun (WGS) entry which is preliminary data.</text>
</comment>
<evidence type="ECO:0000313" key="1">
    <source>
        <dbReference type="EMBL" id="EXF96064.1"/>
    </source>
</evidence>
<protein>
    <submittedName>
        <fullName evidence="1">Phenol hydroxylase</fullName>
    </submittedName>
</protein>
<dbReference type="PIRSF" id="PIRSF000039">
    <property type="entry name" value="Phenol_monooxy_K"/>
    <property type="match status" value="1"/>
</dbReference>
<organism evidence="1 2">
    <name type="scientific">Pseudomonas fluorescens HK44</name>
    <dbReference type="NCBI Taxonomy" id="1042209"/>
    <lineage>
        <taxon>Bacteria</taxon>
        <taxon>Pseudomonadati</taxon>
        <taxon>Pseudomonadota</taxon>
        <taxon>Gammaproteobacteria</taxon>
        <taxon>Pseudomonadales</taxon>
        <taxon>Pseudomonadaceae</taxon>
        <taxon>Pseudomonas</taxon>
    </lineage>
</organism>
<evidence type="ECO:0000313" key="2">
    <source>
        <dbReference type="Proteomes" id="UP000022611"/>
    </source>
</evidence>
<gene>
    <name evidence="1" type="ORF">HK44_022315</name>
</gene>
<reference evidence="1 2" key="1">
    <citation type="journal article" date="2011" name="J. Bacteriol.">
        <title>Draft genome sequence of the polycyclic aromatic hydrocarbon-degrading, genetically engineered bioluminescent bioreporter Pseudomonas fluorescens HK44.</title>
        <authorList>
            <person name="Chauhan A."/>
            <person name="Layton A.C."/>
            <person name="Williams D.E."/>
            <person name="Smartt A.E."/>
            <person name="Ripp S."/>
            <person name="Karpinets T.V."/>
            <person name="Brown S.D."/>
            <person name="Sayler G.S."/>
        </authorList>
    </citation>
    <scope>NUCLEOTIDE SEQUENCE [LARGE SCALE GENOMIC DNA]</scope>
    <source>
        <strain evidence="1 2">HK44</strain>
    </source>
</reference>
<dbReference type="EMBL" id="AFOY02000004">
    <property type="protein sequence ID" value="EXF96064.1"/>
    <property type="molecule type" value="Genomic_DNA"/>
</dbReference>
<dbReference type="HOGENOM" id="CLU_182744_0_0_6"/>
<dbReference type="InterPro" id="IPR010353">
    <property type="entry name" value="DmpK"/>
</dbReference>
<proteinExistence type="predicted"/>
<name>A0A010S6B2_PSEFL</name>
<dbReference type="eggNOG" id="ENOG50333VN">
    <property type="taxonomic scope" value="Bacteria"/>
</dbReference>
<dbReference type="RefSeq" id="WP_019689401.1">
    <property type="nucleotide sequence ID" value="NZ_AFOY02000004.1"/>
</dbReference>
<dbReference type="OrthoDB" id="8564678at2"/>
<accession>A0A010S6B2</accession>